<protein>
    <recommendedName>
        <fullName evidence="4">YbaB/EbfC family nucleoid-associated protein</fullName>
    </recommendedName>
</protein>
<evidence type="ECO:0000256" key="1">
    <source>
        <dbReference type="SAM" id="MobiDB-lite"/>
    </source>
</evidence>
<dbReference type="InterPro" id="IPR004401">
    <property type="entry name" value="YbaB/EbfC"/>
</dbReference>
<organism evidence="2 3">
    <name type="scientific">Actinoallomurus iriomotensis</name>
    <dbReference type="NCBI Taxonomy" id="478107"/>
    <lineage>
        <taxon>Bacteria</taxon>
        <taxon>Bacillati</taxon>
        <taxon>Actinomycetota</taxon>
        <taxon>Actinomycetes</taxon>
        <taxon>Streptosporangiales</taxon>
        <taxon>Thermomonosporaceae</taxon>
        <taxon>Actinoallomurus</taxon>
    </lineage>
</organism>
<accession>A0A9W6VPL6</accession>
<evidence type="ECO:0000313" key="3">
    <source>
        <dbReference type="Proteomes" id="UP001165135"/>
    </source>
</evidence>
<reference evidence="2" key="1">
    <citation type="submission" date="2023-03" db="EMBL/GenBank/DDBJ databases">
        <title>Actinoallomurus iriomotensis NBRC 103681.</title>
        <authorList>
            <person name="Ichikawa N."/>
            <person name="Sato H."/>
            <person name="Tonouchi N."/>
        </authorList>
    </citation>
    <scope>NUCLEOTIDE SEQUENCE</scope>
    <source>
        <strain evidence="2">NBRC 103681</strain>
    </source>
</reference>
<sequence length="129" mass="14710">MDEELRASLEEAAETHRRRMAGLGRLRAELKDLSVTARSRDGLVQVRLGPGGRVRDIRFEPQAYERLNPQRLAATVMELIDKAAREITERERKVVAEHMPDSLAERLRQAEDDLSKYFPTGPAASEERK</sequence>
<dbReference type="InterPro" id="IPR036894">
    <property type="entry name" value="YbaB-like_sf"/>
</dbReference>
<dbReference type="Proteomes" id="UP001165135">
    <property type="component" value="Unassembled WGS sequence"/>
</dbReference>
<comment type="caution">
    <text evidence="2">The sequence shown here is derived from an EMBL/GenBank/DDBJ whole genome shotgun (WGS) entry which is preliminary data.</text>
</comment>
<name>A0A9W6VPL6_9ACTN</name>
<dbReference type="SUPFAM" id="SSF82607">
    <property type="entry name" value="YbaB-like"/>
    <property type="match status" value="1"/>
</dbReference>
<evidence type="ECO:0000313" key="2">
    <source>
        <dbReference type="EMBL" id="GLY80078.1"/>
    </source>
</evidence>
<gene>
    <name evidence="2" type="ORF">Airi01_083450</name>
</gene>
<dbReference type="RefSeq" id="WP_285632534.1">
    <property type="nucleotide sequence ID" value="NZ_BSTJ01000013.1"/>
</dbReference>
<dbReference type="Gene3D" id="3.30.1310.10">
    <property type="entry name" value="Nucleoid-associated protein YbaB-like domain"/>
    <property type="match status" value="1"/>
</dbReference>
<dbReference type="Pfam" id="PF02575">
    <property type="entry name" value="YbaB_DNA_bd"/>
    <property type="match status" value="1"/>
</dbReference>
<feature type="region of interest" description="Disordered" evidence="1">
    <location>
        <begin position="104"/>
        <end position="129"/>
    </location>
</feature>
<dbReference type="EMBL" id="BSTJ01000013">
    <property type="protein sequence ID" value="GLY80078.1"/>
    <property type="molecule type" value="Genomic_DNA"/>
</dbReference>
<dbReference type="GO" id="GO:0003677">
    <property type="term" value="F:DNA binding"/>
    <property type="evidence" value="ECO:0007669"/>
    <property type="project" value="InterPro"/>
</dbReference>
<evidence type="ECO:0008006" key="4">
    <source>
        <dbReference type="Google" id="ProtNLM"/>
    </source>
</evidence>
<dbReference type="AlphaFoldDB" id="A0A9W6VPL6"/>
<feature type="compositionally biased region" description="Basic and acidic residues" evidence="1">
    <location>
        <begin position="104"/>
        <end position="115"/>
    </location>
</feature>
<proteinExistence type="predicted"/>